<evidence type="ECO:0000256" key="1">
    <source>
        <dbReference type="ARBA" id="ARBA00023002"/>
    </source>
</evidence>
<dbReference type="EMBL" id="CABVHO010000004">
    <property type="protein sequence ID" value="VVN52329.1"/>
    <property type="molecule type" value="Genomic_DNA"/>
</dbReference>
<dbReference type="GO" id="GO:0016706">
    <property type="term" value="F:2-oxoglutarate-dependent dioxygenase activity"/>
    <property type="evidence" value="ECO:0007669"/>
    <property type="project" value="UniProtKB-ARBA"/>
</dbReference>
<dbReference type="EC" id="1.14.11.39" evidence="3"/>
<dbReference type="SUPFAM" id="SSF51197">
    <property type="entry name" value="Clavaminate synthase-like"/>
    <property type="match status" value="1"/>
</dbReference>
<dbReference type="OrthoDB" id="480112at2"/>
<sequence>MDTTDIVISTISGTVRDELRAELSSALKSGFDRRDKRYAEIVLRSGVPVDLLYERIFKSRRPLGVLKNLPINILADGWEVGSAELTDAVLVGITHAMGLRHFGYPEEKEGAILQDVHPIAGWEKTLSNAGRVKFNLHVESPFLPRQARPEAAALIALNNEAGATTRIAVVDEVNKLLPDEIISTLRRPLFTYKHDDSFALNGYTLHTPPSPFLKQIDGYEESRCAIYTLAENHEAEKAVSAWIEAAEAVAIDIVLEPGDLLVFNNYRCVHGRGAVEGRRWLKRVYGSRHCDLTDEHDMVSVWRAVGAIGDHSF</sequence>
<feature type="domain" description="TauD/TfdA-like" evidence="2">
    <location>
        <begin position="206"/>
        <end position="285"/>
    </location>
</feature>
<evidence type="ECO:0000313" key="4">
    <source>
        <dbReference type="Proteomes" id="UP000326437"/>
    </source>
</evidence>
<keyword evidence="1 3" id="KW-0560">Oxidoreductase</keyword>
<protein>
    <submittedName>
        <fullName evidence="3">L-asparagine oxygenase</fullName>
        <ecNumber evidence="3">1.14.11.39</ecNumber>
    </submittedName>
</protein>
<dbReference type="Proteomes" id="UP000326437">
    <property type="component" value="Unassembled WGS sequence"/>
</dbReference>
<name>A0A5E6YHY5_PSEFL</name>
<organism evidence="3 4">
    <name type="scientific">Pseudomonas fluorescens</name>
    <dbReference type="NCBI Taxonomy" id="294"/>
    <lineage>
        <taxon>Bacteria</taxon>
        <taxon>Pseudomonadati</taxon>
        <taxon>Pseudomonadota</taxon>
        <taxon>Gammaproteobacteria</taxon>
        <taxon>Pseudomonadales</taxon>
        <taxon>Pseudomonadaceae</taxon>
        <taxon>Pseudomonas</taxon>
    </lineage>
</organism>
<reference evidence="3 4" key="1">
    <citation type="submission" date="2019-09" db="EMBL/GenBank/DDBJ databases">
        <authorList>
            <person name="Chandra G."/>
            <person name="Truman W A."/>
        </authorList>
    </citation>
    <scope>NUCLEOTIDE SEQUENCE [LARGE SCALE GENOMIC DNA]</scope>
    <source>
        <strain evidence="3">PS685</strain>
    </source>
</reference>
<accession>A0A5E6YHY5</accession>
<evidence type="ECO:0000259" key="2">
    <source>
        <dbReference type="Pfam" id="PF02668"/>
    </source>
</evidence>
<dbReference type="Pfam" id="PF02668">
    <property type="entry name" value="TauD"/>
    <property type="match status" value="1"/>
</dbReference>
<dbReference type="InterPro" id="IPR003819">
    <property type="entry name" value="TauD/TfdA-like"/>
</dbReference>
<gene>
    <name evidence="3" type="primary">asnO</name>
    <name evidence="3" type="ORF">PS685_00918</name>
</gene>
<dbReference type="AlphaFoldDB" id="A0A5E6YHY5"/>
<dbReference type="RefSeq" id="WP_150628350.1">
    <property type="nucleotide sequence ID" value="NZ_CABVHO010000004.1"/>
</dbReference>
<dbReference type="InterPro" id="IPR042098">
    <property type="entry name" value="TauD-like_sf"/>
</dbReference>
<proteinExistence type="predicted"/>
<evidence type="ECO:0000313" key="3">
    <source>
        <dbReference type="EMBL" id="VVN52329.1"/>
    </source>
</evidence>
<dbReference type="Gene3D" id="3.60.130.10">
    <property type="entry name" value="Clavaminate synthase-like"/>
    <property type="match status" value="1"/>
</dbReference>